<evidence type="ECO:0000256" key="2">
    <source>
        <dbReference type="SAM" id="MobiDB-lite"/>
    </source>
</evidence>
<feature type="region of interest" description="Disordered" evidence="2">
    <location>
        <begin position="1"/>
        <end position="25"/>
    </location>
</feature>
<keyword evidence="1" id="KW-0479">Metal-binding</keyword>
<keyword evidence="5" id="KW-1185">Reference proteome</keyword>
<evidence type="ECO:0000256" key="1">
    <source>
        <dbReference type="PROSITE-ProRule" id="PRU00047"/>
    </source>
</evidence>
<evidence type="ECO:0000259" key="3">
    <source>
        <dbReference type="PROSITE" id="PS50158"/>
    </source>
</evidence>
<keyword evidence="1" id="KW-0863">Zinc-finger</keyword>
<keyword evidence="1" id="KW-0862">Zinc</keyword>
<name>A0A9Q3IMX5_9BASI</name>
<sequence length="208" mass="23390">MDNKTTGKPIPKPNKPHEKAPLKCRKCGSTSHLGKTCPKKTRINEIEVDKVKDTKETKNVSLHDSDSEPCEEEEVPDELIIEIINVSIEVRELHTHLPQYSDECMDLINVQDAKMQKTKPARGKGYTAGGSCITNIVIKNREAKLHLDSGAFGTCVGKDYLDRIYINWKESLMPIEGIKFRSASQDTHPLGIFEAEMIFLLILQEVSD</sequence>
<dbReference type="AlphaFoldDB" id="A0A9Q3IMX5"/>
<dbReference type="Proteomes" id="UP000765509">
    <property type="component" value="Unassembled WGS sequence"/>
</dbReference>
<dbReference type="PROSITE" id="PS50158">
    <property type="entry name" value="ZF_CCHC"/>
    <property type="match status" value="1"/>
</dbReference>
<accession>A0A9Q3IMX5</accession>
<proteinExistence type="predicted"/>
<organism evidence="4 5">
    <name type="scientific">Austropuccinia psidii MF-1</name>
    <dbReference type="NCBI Taxonomy" id="1389203"/>
    <lineage>
        <taxon>Eukaryota</taxon>
        <taxon>Fungi</taxon>
        <taxon>Dikarya</taxon>
        <taxon>Basidiomycota</taxon>
        <taxon>Pucciniomycotina</taxon>
        <taxon>Pucciniomycetes</taxon>
        <taxon>Pucciniales</taxon>
        <taxon>Sphaerophragmiaceae</taxon>
        <taxon>Austropuccinia</taxon>
    </lineage>
</organism>
<dbReference type="OrthoDB" id="3250101at2759"/>
<protein>
    <recommendedName>
        <fullName evidence="3">CCHC-type domain-containing protein</fullName>
    </recommendedName>
</protein>
<comment type="caution">
    <text evidence="4">The sequence shown here is derived from an EMBL/GenBank/DDBJ whole genome shotgun (WGS) entry which is preliminary data.</text>
</comment>
<evidence type="ECO:0000313" key="4">
    <source>
        <dbReference type="EMBL" id="MBW0545574.1"/>
    </source>
</evidence>
<dbReference type="GO" id="GO:0003676">
    <property type="term" value="F:nucleic acid binding"/>
    <property type="evidence" value="ECO:0007669"/>
    <property type="project" value="InterPro"/>
</dbReference>
<evidence type="ECO:0000313" key="5">
    <source>
        <dbReference type="Proteomes" id="UP000765509"/>
    </source>
</evidence>
<feature type="domain" description="CCHC-type" evidence="3">
    <location>
        <begin position="23"/>
        <end position="39"/>
    </location>
</feature>
<dbReference type="GO" id="GO:0008270">
    <property type="term" value="F:zinc ion binding"/>
    <property type="evidence" value="ECO:0007669"/>
    <property type="project" value="UniProtKB-KW"/>
</dbReference>
<dbReference type="EMBL" id="AVOT02050501">
    <property type="protein sequence ID" value="MBW0545574.1"/>
    <property type="molecule type" value="Genomic_DNA"/>
</dbReference>
<gene>
    <name evidence="4" type="ORF">O181_085289</name>
</gene>
<reference evidence="4" key="1">
    <citation type="submission" date="2021-03" db="EMBL/GenBank/DDBJ databases">
        <title>Draft genome sequence of rust myrtle Austropuccinia psidii MF-1, a brazilian biotype.</title>
        <authorList>
            <person name="Quecine M.C."/>
            <person name="Pachon D.M.R."/>
            <person name="Bonatelli M.L."/>
            <person name="Correr F.H."/>
            <person name="Franceschini L.M."/>
            <person name="Leite T.F."/>
            <person name="Margarido G.R.A."/>
            <person name="Almeida C.A."/>
            <person name="Ferrarezi J.A."/>
            <person name="Labate C.A."/>
        </authorList>
    </citation>
    <scope>NUCLEOTIDE SEQUENCE</scope>
    <source>
        <strain evidence="4">MF-1</strain>
    </source>
</reference>
<dbReference type="InterPro" id="IPR001878">
    <property type="entry name" value="Znf_CCHC"/>
</dbReference>